<comment type="caution">
    <text evidence="1">The sequence shown here is derived from an EMBL/GenBank/DDBJ whole genome shotgun (WGS) entry which is preliminary data.</text>
</comment>
<proteinExistence type="predicted"/>
<name>A0ACB8X9X4_9TELE</name>
<accession>A0ACB8X9X4</accession>
<reference evidence="1" key="1">
    <citation type="submission" date="2022-04" db="EMBL/GenBank/DDBJ databases">
        <title>Jade perch genome.</title>
        <authorList>
            <person name="Chao B."/>
        </authorList>
    </citation>
    <scope>NUCLEOTIDE SEQUENCE</scope>
    <source>
        <strain evidence="1">CB-2022</strain>
    </source>
</reference>
<evidence type="ECO:0000313" key="1">
    <source>
        <dbReference type="EMBL" id="KAI3376923.1"/>
    </source>
</evidence>
<dbReference type="Proteomes" id="UP000831701">
    <property type="component" value="Chromosome 1"/>
</dbReference>
<protein>
    <submittedName>
        <fullName evidence="1">Uncharacterized protein</fullName>
    </submittedName>
</protein>
<organism evidence="1 2">
    <name type="scientific">Scortum barcoo</name>
    <name type="common">barcoo grunter</name>
    <dbReference type="NCBI Taxonomy" id="214431"/>
    <lineage>
        <taxon>Eukaryota</taxon>
        <taxon>Metazoa</taxon>
        <taxon>Chordata</taxon>
        <taxon>Craniata</taxon>
        <taxon>Vertebrata</taxon>
        <taxon>Euteleostomi</taxon>
        <taxon>Actinopterygii</taxon>
        <taxon>Neopterygii</taxon>
        <taxon>Teleostei</taxon>
        <taxon>Neoteleostei</taxon>
        <taxon>Acanthomorphata</taxon>
        <taxon>Eupercaria</taxon>
        <taxon>Centrarchiformes</taxon>
        <taxon>Terapontoidei</taxon>
        <taxon>Terapontidae</taxon>
        <taxon>Scortum</taxon>
    </lineage>
</organism>
<sequence>MLSWVVKIVPQLPEPPPKKEEELKEETPAPPPADAPPPAAAPPPAPEKKVTFQDECRNEAPKADKPKPEEQAVEGKGTVPAPQPGVMTWISGALPQPAASPKLSRANSTTKEENTTTRKGMIAWIAQGFEKVVPKPDLNKKESAAAEPPAEVKGQTAAAPAAEQKATAVKVESGREDKTEEKPPRMIDWIKQGIEKVVPQPEIHVRSKTEVKETTEAAPAKVEAPAPKPPADPKPPPDPKPAADTENMMGWIVSEIGRMLPQPVQKQTEDAETQSLSQVMDSIKKEAGEALLAHMEERLQQERLEAARVAEEMARKAAEEAVRQLEVEHSAKIVIETLPDSNEQLQNLQEDSEDGTDNPEENKVTEENNKTTVDEEKKPNQSLMDVCAAEDSPSSTDVEPASERRDLESPVTQPITQQPEPRDPDAPTATTDEATAAAEDGGCGGPPPGGTCLEHLAREASRGHPKQMPKPPQLTPLDVKEQRLYSELLPK</sequence>
<gene>
    <name evidence="1" type="ORF">L3Q82_000021</name>
</gene>
<dbReference type="EMBL" id="CM041531">
    <property type="protein sequence ID" value="KAI3376923.1"/>
    <property type="molecule type" value="Genomic_DNA"/>
</dbReference>
<keyword evidence="2" id="KW-1185">Reference proteome</keyword>
<evidence type="ECO:0000313" key="2">
    <source>
        <dbReference type="Proteomes" id="UP000831701"/>
    </source>
</evidence>